<feature type="compositionally biased region" description="Gly residues" evidence="2">
    <location>
        <begin position="762"/>
        <end position="779"/>
    </location>
</feature>
<gene>
    <name evidence="3" type="ORF">Tco_1056985</name>
</gene>
<name>A0ABQ5H677_9ASTR</name>
<proteinExistence type="predicted"/>
<sequence>MLQIFSPKLLMLAGKSKEAGTPRYLSLVVPLKKVGDEAVHKELGDKMERAATTASNFEAEQDSGSGPRCQDTILGDVDAQTSTTEDGVRAITATIDGGDKIITEASIRRHLKLQDSEGLTSLPNEIFFKQLTRMGVVIPLFDTMLVQPQDEAPSTSPSRIPSSPSLSSNHTTYSTPTTPPSIQTTHEAEETATMPYDSPLPGGHTPGSDEGRLKHNELMELVTKLSDRVVAMEEDLKQTKKAYSTSFTKLVLKVKKLEQQVRSGKARRRARIDNGTHGFQEDVELRIRIIRRSGIKGNGQRKGHYAIEPDLQRTQEEGSSTNKCRWVLAEGSRGGTSKPIFVLGRYHALQNRPYSVAEVWNELGMYLKNQEDTNKGKGTEKKSGGTKKKTLAKKRASEKQGEEFAMDFESLATKFPIVDWKTYVLAENFMYYQIFCQIEVPRITSVSLPDEEDEVWKNQHEYHLISWRLFDSCGIHILLMNNGIAIHLMIGKKYPLNQEMLSRMLSKRLQVRKDVETRKRVRALPVALSCIKVSHQNQASSDNFSSDEFQSVIIIHSLTGFFFDAPYTIFIGLSRKRCRSLAAFVPLATPIPGALSPVRTDLLPPRKRIRGAATASDYDDSIEGSYEAYTEPDIDSDFQADIDADIAAAKTAAALEVGIGIEANVGVEVGIRIKREDEVEEEAKSGDRGTIDIGVNKVSDIKSAQKEQGRRMLAASERVEADSRAFIFCDVERCLLLIVLNDTVKSRVEHGDVNANNNGNDNGDGGRNGNGNGLGGENGNGNPNINVGGLMPVARECTYQD</sequence>
<dbReference type="EMBL" id="BQNB010019186">
    <property type="protein sequence ID" value="GJT82643.1"/>
    <property type="molecule type" value="Genomic_DNA"/>
</dbReference>
<feature type="coiled-coil region" evidence="1">
    <location>
        <begin position="215"/>
        <end position="242"/>
    </location>
</feature>
<evidence type="ECO:0000313" key="3">
    <source>
        <dbReference type="EMBL" id="GJT82643.1"/>
    </source>
</evidence>
<evidence type="ECO:0000313" key="4">
    <source>
        <dbReference type="Proteomes" id="UP001151760"/>
    </source>
</evidence>
<feature type="region of interest" description="Disordered" evidence="2">
    <location>
        <begin position="371"/>
        <end position="396"/>
    </location>
</feature>
<evidence type="ECO:0000256" key="2">
    <source>
        <dbReference type="SAM" id="MobiDB-lite"/>
    </source>
</evidence>
<protein>
    <submittedName>
        <fullName evidence="3">Uncharacterized protein</fullName>
    </submittedName>
</protein>
<accession>A0ABQ5H677</accession>
<evidence type="ECO:0000256" key="1">
    <source>
        <dbReference type="SAM" id="Coils"/>
    </source>
</evidence>
<comment type="caution">
    <text evidence="3">The sequence shown here is derived from an EMBL/GenBank/DDBJ whole genome shotgun (WGS) entry which is preliminary data.</text>
</comment>
<feature type="region of interest" description="Disordered" evidence="2">
    <location>
        <begin position="751"/>
        <end position="787"/>
    </location>
</feature>
<organism evidence="3 4">
    <name type="scientific">Tanacetum coccineum</name>
    <dbReference type="NCBI Taxonomy" id="301880"/>
    <lineage>
        <taxon>Eukaryota</taxon>
        <taxon>Viridiplantae</taxon>
        <taxon>Streptophyta</taxon>
        <taxon>Embryophyta</taxon>
        <taxon>Tracheophyta</taxon>
        <taxon>Spermatophyta</taxon>
        <taxon>Magnoliopsida</taxon>
        <taxon>eudicotyledons</taxon>
        <taxon>Gunneridae</taxon>
        <taxon>Pentapetalae</taxon>
        <taxon>asterids</taxon>
        <taxon>campanulids</taxon>
        <taxon>Asterales</taxon>
        <taxon>Asteraceae</taxon>
        <taxon>Asteroideae</taxon>
        <taxon>Anthemideae</taxon>
        <taxon>Anthemidinae</taxon>
        <taxon>Tanacetum</taxon>
    </lineage>
</organism>
<keyword evidence="1" id="KW-0175">Coiled coil</keyword>
<dbReference type="Proteomes" id="UP001151760">
    <property type="component" value="Unassembled WGS sequence"/>
</dbReference>
<feature type="compositionally biased region" description="Basic residues" evidence="2">
    <location>
        <begin position="384"/>
        <end position="394"/>
    </location>
</feature>
<feature type="compositionally biased region" description="Basic and acidic residues" evidence="2">
    <location>
        <begin position="371"/>
        <end position="383"/>
    </location>
</feature>
<feature type="region of interest" description="Disordered" evidence="2">
    <location>
        <begin position="149"/>
        <end position="212"/>
    </location>
</feature>
<reference evidence="3" key="2">
    <citation type="submission" date="2022-01" db="EMBL/GenBank/DDBJ databases">
        <authorList>
            <person name="Yamashiro T."/>
            <person name="Shiraishi A."/>
            <person name="Satake H."/>
            <person name="Nakayama K."/>
        </authorList>
    </citation>
    <scope>NUCLEOTIDE SEQUENCE</scope>
</reference>
<keyword evidence="4" id="KW-1185">Reference proteome</keyword>
<reference evidence="3" key="1">
    <citation type="journal article" date="2022" name="Int. J. Mol. Sci.">
        <title>Draft Genome of Tanacetum Coccineum: Genomic Comparison of Closely Related Tanacetum-Family Plants.</title>
        <authorList>
            <person name="Yamashiro T."/>
            <person name="Shiraishi A."/>
            <person name="Nakayama K."/>
            <person name="Satake H."/>
        </authorList>
    </citation>
    <scope>NUCLEOTIDE SEQUENCE</scope>
</reference>
<feature type="compositionally biased region" description="Low complexity" evidence="2">
    <location>
        <begin position="153"/>
        <end position="185"/>
    </location>
</feature>